<reference evidence="1" key="1">
    <citation type="journal article" date="2022" name="Int. J. Mol. Sci.">
        <title>Draft Genome of Tanacetum Coccineum: Genomic Comparison of Closely Related Tanacetum-Family Plants.</title>
        <authorList>
            <person name="Yamashiro T."/>
            <person name="Shiraishi A."/>
            <person name="Nakayama K."/>
            <person name="Satake H."/>
        </authorList>
    </citation>
    <scope>NUCLEOTIDE SEQUENCE</scope>
</reference>
<organism evidence="1 2">
    <name type="scientific">Tanacetum coccineum</name>
    <dbReference type="NCBI Taxonomy" id="301880"/>
    <lineage>
        <taxon>Eukaryota</taxon>
        <taxon>Viridiplantae</taxon>
        <taxon>Streptophyta</taxon>
        <taxon>Embryophyta</taxon>
        <taxon>Tracheophyta</taxon>
        <taxon>Spermatophyta</taxon>
        <taxon>Magnoliopsida</taxon>
        <taxon>eudicotyledons</taxon>
        <taxon>Gunneridae</taxon>
        <taxon>Pentapetalae</taxon>
        <taxon>asterids</taxon>
        <taxon>campanulids</taxon>
        <taxon>Asterales</taxon>
        <taxon>Asteraceae</taxon>
        <taxon>Asteroideae</taxon>
        <taxon>Anthemideae</taxon>
        <taxon>Anthemidinae</taxon>
        <taxon>Tanacetum</taxon>
    </lineage>
</organism>
<evidence type="ECO:0000313" key="2">
    <source>
        <dbReference type="Proteomes" id="UP001151760"/>
    </source>
</evidence>
<dbReference type="Proteomes" id="UP001151760">
    <property type="component" value="Unassembled WGS sequence"/>
</dbReference>
<gene>
    <name evidence="1" type="ORF">Tco_0651552</name>
</gene>
<keyword evidence="2" id="KW-1185">Reference proteome</keyword>
<reference evidence="1" key="2">
    <citation type="submission" date="2022-01" db="EMBL/GenBank/DDBJ databases">
        <authorList>
            <person name="Yamashiro T."/>
            <person name="Shiraishi A."/>
            <person name="Satake H."/>
            <person name="Nakayama K."/>
        </authorList>
    </citation>
    <scope>NUCLEOTIDE SEQUENCE</scope>
</reference>
<name>A0ABQ4WVF6_9ASTR</name>
<dbReference type="EMBL" id="BQNB010008959">
    <property type="protein sequence ID" value="GJS56768.1"/>
    <property type="molecule type" value="Genomic_DNA"/>
</dbReference>
<sequence>MENDQERERFGIEKDREDGQWIILMESARKKVTRAKMTCWFAKEVVSGVDFLPTSEARDGNGEIHFKQDDHQVNRCREEAAIVTSSIELSTFQIDVDVESLVRFYDDMRGGVDAQRSLGGAQLSEDDNSRMGVECIRVSVQIIVDCDVVAQRFNICEDTLLVMSDSDIGISRGHEGLWRVSGVYEKGGLSYLEWGCDLSQYMRHNRGGSASSGQLTFMRGVYTGIESMLDTGEEGVCTIGGGASEKRWELSCLFRSGSGRCEQYHAYATGYTSRGEEEAKEGKERVRA</sequence>
<proteinExistence type="predicted"/>
<protein>
    <submittedName>
        <fullName evidence="1">Uncharacterized protein</fullName>
    </submittedName>
</protein>
<accession>A0ABQ4WVF6</accession>
<evidence type="ECO:0000313" key="1">
    <source>
        <dbReference type="EMBL" id="GJS56768.1"/>
    </source>
</evidence>
<comment type="caution">
    <text evidence="1">The sequence shown here is derived from an EMBL/GenBank/DDBJ whole genome shotgun (WGS) entry which is preliminary data.</text>
</comment>